<dbReference type="PROSITE" id="PS51198">
    <property type="entry name" value="UVRD_HELICASE_ATP_BIND"/>
    <property type="match status" value="1"/>
</dbReference>
<name>A0A1H3VQG9_SELRU</name>
<gene>
    <name evidence="12" type="ORF">SAMN05660648_00484</name>
</gene>
<keyword evidence="3 9" id="KW-0347">Helicase</keyword>
<dbReference type="GO" id="GO:0016887">
    <property type="term" value="F:ATP hydrolysis activity"/>
    <property type="evidence" value="ECO:0007669"/>
    <property type="project" value="RHEA"/>
</dbReference>
<feature type="domain" description="UvrD-like helicase C-terminal" evidence="11">
    <location>
        <begin position="657"/>
        <end position="934"/>
    </location>
</feature>
<dbReference type="AlphaFoldDB" id="A0A1H3VQG9"/>
<evidence type="ECO:0000256" key="4">
    <source>
        <dbReference type="ARBA" id="ARBA00022840"/>
    </source>
</evidence>
<feature type="binding site" evidence="9">
    <location>
        <begin position="351"/>
        <end position="358"/>
    </location>
    <ligand>
        <name>ATP</name>
        <dbReference type="ChEBI" id="CHEBI:30616"/>
    </ligand>
</feature>
<dbReference type="Gene3D" id="1.10.3170.10">
    <property type="entry name" value="Recbcd, chain B, domain 2"/>
    <property type="match status" value="1"/>
</dbReference>
<feature type="domain" description="UvrD-like helicase ATP-binding" evidence="10">
    <location>
        <begin position="330"/>
        <end position="656"/>
    </location>
</feature>
<dbReference type="GO" id="GO:0003677">
    <property type="term" value="F:DNA binding"/>
    <property type="evidence" value="ECO:0007669"/>
    <property type="project" value="InterPro"/>
</dbReference>
<dbReference type="GO" id="GO:0005829">
    <property type="term" value="C:cytosol"/>
    <property type="evidence" value="ECO:0007669"/>
    <property type="project" value="TreeGrafter"/>
</dbReference>
<dbReference type="Gene3D" id="1.10.486.10">
    <property type="entry name" value="PCRA, domain 4"/>
    <property type="match status" value="1"/>
</dbReference>
<dbReference type="Proteomes" id="UP000183469">
    <property type="component" value="Unassembled WGS sequence"/>
</dbReference>
<accession>A0A1H3VQG9</accession>
<evidence type="ECO:0000259" key="10">
    <source>
        <dbReference type="PROSITE" id="PS51198"/>
    </source>
</evidence>
<dbReference type="InterPro" id="IPR027417">
    <property type="entry name" value="P-loop_NTPase"/>
</dbReference>
<keyword evidence="2 9" id="KW-0378">Hydrolase</keyword>
<evidence type="ECO:0000313" key="13">
    <source>
        <dbReference type="Proteomes" id="UP000183469"/>
    </source>
</evidence>
<evidence type="ECO:0000256" key="9">
    <source>
        <dbReference type="PROSITE-ProRule" id="PRU00560"/>
    </source>
</evidence>
<dbReference type="SUPFAM" id="SSF52540">
    <property type="entry name" value="P-loop containing nucleoside triphosphate hydrolases"/>
    <property type="match status" value="1"/>
</dbReference>
<keyword evidence="1 9" id="KW-0547">Nucleotide-binding</keyword>
<dbReference type="InterPro" id="IPR000212">
    <property type="entry name" value="DNA_helicase_UvrD/REP"/>
</dbReference>
<keyword evidence="5" id="KW-0413">Isomerase</keyword>
<keyword evidence="4 9" id="KW-0067">ATP-binding</keyword>
<protein>
    <recommendedName>
        <fullName evidence="7">DNA 3'-5' helicase</fullName>
        <ecNumber evidence="7">5.6.2.4</ecNumber>
    </recommendedName>
</protein>
<evidence type="ECO:0000256" key="3">
    <source>
        <dbReference type="ARBA" id="ARBA00022806"/>
    </source>
</evidence>
<dbReference type="EMBL" id="FNQG01000002">
    <property type="protein sequence ID" value="SDZ77026.1"/>
    <property type="molecule type" value="Genomic_DNA"/>
</dbReference>
<evidence type="ECO:0000256" key="2">
    <source>
        <dbReference type="ARBA" id="ARBA00022801"/>
    </source>
</evidence>
<dbReference type="Pfam" id="PF13361">
    <property type="entry name" value="UvrD_C"/>
    <property type="match status" value="2"/>
</dbReference>
<evidence type="ECO:0000256" key="6">
    <source>
        <dbReference type="ARBA" id="ARBA00034617"/>
    </source>
</evidence>
<dbReference type="EC" id="5.6.2.4" evidence="7"/>
<dbReference type="Pfam" id="PF00580">
    <property type="entry name" value="UvrD-helicase"/>
    <property type="match status" value="1"/>
</dbReference>
<dbReference type="PANTHER" id="PTHR11070:SF67">
    <property type="entry name" value="DNA 3'-5' HELICASE"/>
    <property type="match status" value="1"/>
</dbReference>
<comment type="catalytic activity">
    <reaction evidence="8">
        <text>ATP + H2O = ADP + phosphate + H(+)</text>
        <dbReference type="Rhea" id="RHEA:13065"/>
        <dbReference type="ChEBI" id="CHEBI:15377"/>
        <dbReference type="ChEBI" id="CHEBI:15378"/>
        <dbReference type="ChEBI" id="CHEBI:30616"/>
        <dbReference type="ChEBI" id="CHEBI:43474"/>
        <dbReference type="ChEBI" id="CHEBI:456216"/>
        <dbReference type="EC" id="5.6.2.4"/>
    </reaction>
</comment>
<organism evidence="12 13">
    <name type="scientific">Selenomonas ruminantium</name>
    <dbReference type="NCBI Taxonomy" id="971"/>
    <lineage>
        <taxon>Bacteria</taxon>
        <taxon>Bacillati</taxon>
        <taxon>Bacillota</taxon>
        <taxon>Negativicutes</taxon>
        <taxon>Selenomonadales</taxon>
        <taxon>Selenomonadaceae</taxon>
        <taxon>Selenomonas</taxon>
    </lineage>
</organism>
<dbReference type="Gene3D" id="3.40.50.300">
    <property type="entry name" value="P-loop containing nucleotide triphosphate hydrolases"/>
    <property type="match status" value="3"/>
</dbReference>
<dbReference type="GO" id="GO:0005524">
    <property type="term" value="F:ATP binding"/>
    <property type="evidence" value="ECO:0007669"/>
    <property type="project" value="UniProtKB-UniRule"/>
</dbReference>
<evidence type="ECO:0000259" key="11">
    <source>
        <dbReference type="PROSITE" id="PS51217"/>
    </source>
</evidence>
<dbReference type="GO" id="GO:0043138">
    <property type="term" value="F:3'-5' DNA helicase activity"/>
    <property type="evidence" value="ECO:0007669"/>
    <property type="project" value="UniProtKB-EC"/>
</dbReference>
<dbReference type="PROSITE" id="PS51217">
    <property type="entry name" value="UVRD_HELICASE_CTER"/>
    <property type="match status" value="1"/>
</dbReference>
<evidence type="ECO:0000256" key="8">
    <source>
        <dbReference type="ARBA" id="ARBA00048988"/>
    </source>
</evidence>
<dbReference type="InterPro" id="IPR014017">
    <property type="entry name" value="DNA_helicase_UvrD-like_C"/>
</dbReference>
<dbReference type="InterPro" id="IPR014016">
    <property type="entry name" value="UvrD-like_ATP-bd"/>
</dbReference>
<evidence type="ECO:0000256" key="1">
    <source>
        <dbReference type="ARBA" id="ARBA00022741"/>
    </source>
</evidence>
<comment type="catalytic activity">
    <reaction evidence="6">
        <text>Couples ATP hydrolysis with the unwinding of duplex DNA by translocating in the 3'-5' direction.</text>
        <dbReference type="EC" id="5.6.2.4"/>
    </reaction>
</comment>
<proteinExistence type="predicted"/>
<evidence type="ECO:0000256" key="7">
    <source>
        <dbReference type="ARBA" id="ARBA00034808"/>
    </source>
</evidence>
<dbReference type="GO" id="GO:0000725">
    <property type="term" value="P:recombinational repair"/>
    <property type="evidence" value="ECO:0007669"/>
    <property type="project" value="TreeGrafter"/>
</dbReference>
<evidence type="ECO:0000256" key="5">
    <source>
        <dbReference type="ARBA" id="ARBA00023235"/>
    </source>
</evidence>
<evidence type="ECO:0000313" key="12">
    <source>
        <dbReference type="EMBL" id="SDZ77026.1"/>
    </source>
</evidence>
<reference evidence="12 13" key="1">
    <citation type="submission" date="2016-10" db="EMBL/GenBank/DDBJ databases">
        <authorList>
            <person name="de Groot N.N."/>
        </authorList>
    </citation>
    <scope>NUCLEOTIDE SEQUENCE [LARGE SCALE GENOMIC DNA]</scope>
    <source>
        <strain evidence="12 13">DSM 2872</strain>
    </source>
</reference>
<dbReference type="PANTHER" id="PTHR11070">
    <property type="entry name" value="UVRD / RECB / PCRA DNA HELICASE FAMILY MEMBER"/>
    <property type="match status" value="1"/>
</dbReference>
<sequence length="1042" mass="120732">MFSVDIIIEGLKVKECWEFAQKAAPNQKPNEFDNKEIAERKLEKIITDTFIGKLGEAAVQKWLSDCGIHIELDWSITPRGEWDLSDVCYNDWSIDVKCTKSVGKFFLIDWSKLQFRADAGQLPHFFVMTKLGVDISKIAKDGSGVCKIELAGFVDTRDLTEANNKLLIIRRGERLPNTNVGLATSNFAMPIKDMDMDWEKLSYKIKNESAFSLDSYVPPGNCFESEKKHVREMVELPMKYSLLLAGSDILQYNLSKIEGFIKEGIKCLLFVDEKQAAVYADLEKKYDRSFFQLYIVNKGNLPALTIYDGVRSNQQQRDFEKLCQLPLNKVFNHEQYNIEHFNTSDMLIVKAAAGTGKTTVMIDRIMFLLATVENLRPADIAMITFTNKATASMIGKLQKRAMAMFDLTQKKHWYEVMEELSQMQISTIDSFFYTVLKNDGSVLGYGTDSSIKSFIHERKRILGEIVNDFFKQQAHRNFLDANVMPIYEYVDKAFNMWEKLHSRGYFEDAIEGMDFGTAADKQDQIINENLQRIIVEAEKRYQLFKKKHNAYTINDIKADMDALTRSDDFVMRQTKFRFLFIDEFQDTDNSQIRSAAWLQKKMGCQLFVVGDVKQSIYRFRGAEESAFEVLQKCLKQNGVLKEHICEENLKKNYRTAAGVMNVMNNLFAQWENSGLLVWDGSVMPCIESQGNLHKVKCRRNDDMIIPEIQKWMPISKHICVLTRTNKQVTKVAGMCRAEGISCRAKLSGGFYRSEPVRDLYALLGALLYPEDTRRLYNLLLTPYTAMVPDGEMLARMQGDEETVRAYLEGLLAKDGWHGILKRQRVEPFFPMMDELFDQLRPLERYACLRRNNFPLYGHSADADYDVDCYLLNFNKLMRILYENFTGEYASLLGVFAFLENKMQTDRKEDCVYPDKKTEEGKCLVEVMTVHKAKGLEFETVILPYMNMPFFQDEDYDEFKGFITDERSGQLTVGWAFQHRGKLRRNIFYDEMMTDEQQAARREEARILYVAMTRAIENLICFISREPKENTWEEFVQNCQEVK</sequence>